<feature type="region of interest" description="Disordered" evidence="1">
    <location>
        <begin position="125"/>
        <end position="148"/>
    </location>
</feature>
<comment type="caution">
    <text evidence="2">The sequence shown here is derived from an EMBL/GenBank/DDBJ whole genome shotgun (WGS) entry which is preliminary data.</text>
</comment>
<feature type="compositionally biased region" description="Basic and acidic residues" evidence="1">
    <location>
        <begin position="68"/>
        <end position="81"/>
    </location>
</feature>
<evidence type="ECO:0000256" key="1">
    <source>
        <dbReference type="SAM" id="MobiDB-lite"/>
    </source>
</evidence>
<proteinExistence type="predicted"/>
<evidence type="ECO:0000313" key="2">
    <source>
        <dbReference type="EMBL" id="TFE83396.1"/>
    </source>
</evidence>
<accession>A0A4Y8PRK9</accession>
<reference evidence="2 3" key="1">
    <citation type="submission" date="2017-03" db="EMBL/GenBank/DDBJ databases">
        <title>Isolation of Levoglucosan Utilizing Bacteria.</title>
        <authorList>
            <person name="Arya A.S."/>
        </authorList>
    </citation>
    <scope>NUCLEOTIDE SEQUENCE [LARGE SCALE GENOMIC DNA]</scope>
    <source>
        <strain evidence="2 3">MEC069</strain>
    </source>
</reference>
<keyword evidence="3" id="KW-1185">Reference proteome</keyword>
<gene>
    <name evidence="2" type="ORF">B5M42_23065</name>
</gene>
<protein>
    <submittedName>
        <fullName evidence="2">Uncharacterized protein</fullName>
    </submittedName>
</protein>
<name>A0A4Y8PRK9_9BACL</name>
<organism evidence="2 3">
    <name type="scientific">Paenibacillus athensensis</name>
    <dbReference type="NCBI Taxonomy" id="1967502"/>
    <lineage>
        <taxon>Bacteria</taxon>
        <taxon>Bacillati</taxon>
        <taxon>Bacillota</taxon>
        <taxon>Bacilli</taxon>
        <taxon>Bacillales</taxon>
        <taxon>Paenibacillaceae</taxon>
        <taxon>Paenibacillus</taxon>
    </lineage>
</organism>
<dbReference type="Proteomes" id="UP000298246">
    <property type="component" value="Unassembled WGS sequence"/>
</dbReference>
<sequence length="148" mass="15278">MFIMNVPGIAGEACWFVDQGLRVRGKPVEQERIQPQRTEGAKDCGAMGVCKQTKFVCGIRASDGVAPKSREARAKFDRESEGEPEGSKPQAAAASGLTESAFGSAACRVASPCAGALADWPTNSNGAACSLRGQSPALPAGKPLVAGR</sequence>
<feature type="region of interest" description="Disordered" evidence="1">
    <location>
        <begin position="64"/>
        <end position="95"/>
    </location>
</feature>
<dbReference type="AlphaFoldDB" id="A0A4Y8PRK9"/>
<evidence type="ECO:0000313" key="3">
    <source>
        <dbReference type="Proteomes" id="UP000298246"/>
    </source>
</evidence>
<dbReference type="EMBL" id="MYFO01000050">
    <property type="protein sequence ID" value="TFE83396.1"/>
    <property type="molecule type" value="Genomic_DNA"/>
</dbReference>